<dbReference type="PANTHER" id="PTHR21363:SF0">
    <property type="entry name" value="PREPHENATE DEHYDROGENASE [NADP(+)]"/>
    <property type="match status" value="1"/>
</dbReference>
<dbReference type="OrthoDB" id="9802008at2"/>
<comment type="catalytic activity">
    <reaction evidence="9">
        <text>prephenate + NAD(+) = 3-(4-hydroxyphenyl)pyruvate + CO2 + NADH</text>
        <dbReference type="Rhea" id="RHEA:13869"/>
        <dbReference type="ChEBI" id="CHEBI:16526"/>
        <dbReference type="ChEBI" id="CHEBI:29934"/>
        <dbReference type="ChEBI" id="CHEBI:36242"/>
        <dbReference type="ChEBI" id="CHEBI:57540"/>
        <dbReference type="ChEBI" id="CHEBI:57945"/>
        <dbReference type="EC" id="1.3.1.12"/>
    </reaction>
</comment>
<reference evidence="13 14" key="1">
    <citation type="submission" date="2017-02" db="EMBL/GenBank/DDBJ databases">
        <authorList>
            <person name="Peterson S.W."/>
        </authorList>
    </citation>
    <scope>NUCLEOTIDE SEQUENCE [LARGE SCALE GENOMIC DNA]</scope>
    <source>
        <strain evidence="13 14">LSP_Lj1</strain>
    </source>
</reference>
<dbReference type="Proteomes" id="UP000188342">
    <property type="component" value="Unassembled WGS sequence"/>
</dbReference>
<evidence type="ECO:0000256" key="5">
    <source>
        <dbReference type="ARBA" id="ARBA00022498"/>
    </source>
</evidence>
<keyword evidence="10" id="KW-0472">Membrane</keyword>
<dbReference type="InterPro" id="IPR045865">
    <property type="entry name" value="ACT-like_dom_sf"/>
</dbReference>
<dbReference type="GO" id="GO:0070403">
    <property type="term" value="F:NAD+ binding"/>
    <property type="evidence" value="ECO:0007669"/>
    <property type="project" value="InterPro"/>
</dbReference>
<dbReference type="SUPFAM" id="SSF51735">
    <property type="entry name" value="NAD(P)-binding Rossmann-fold domains"/>
    <property type="match status" value="1"/>
</dbReference>
<feature type="domain" description="ACT" evidence="12">
    <location>
        <begin position="292"/>
        <end position="360"/>
    </location>
</feature>
<dbReference type="EMBL" id="FUKQ01000011">
    <property type="protein sequence ID" value="SJN22019.1"/>
    <property type="molecule type" value="Genomic_DNA"/>
</dbReference>
<dbReference type="InterPro" id="IPR002912">
    <property type="entry name" value="ACT_dom"/>
</dbReference>
<dbReference type="EC" id="1.3.1.12" evidence="3"/>
<dbReference type="NCBIfam" id="NF005110">
    <property type="entry name" value="PRK06545.2-2"/>
    <property type="match status" value="1"/>
</dbReference>
<dbReference type="NCBIfam" id="NF005111">
    <property type="entry name" value="PRK06545.2-3"/>
    <property type="match status" value="1"/>
</dbReference>
<dbReference type="GO" id="GO:0008977">
    <property type="term" value="F:prephenate dehydrogenase (NAD+) activity"/>
    <property type="evidence" value="ECO:0007669"/>
    <property type="project" value="UniProtKB-EC"/>
</dbReference>
<organism evidence="13 14">
    <name type="scientific">Luteococcus japonicus LSP_Lj1</name>
    <dbReference type="NCBI Taxonomy" id="1255658"/>
    <lineage>
        <taxon>Bacteria</taxon>
        <taxon>Bacillati</taxon>
        <taxon>Actinomycetota</taxon>
        <taxon>Actinomycetes</taxon>
        <taxon>Propionibacteriales</taxon>
        <taxon>Propionibacteriaceae</taxon>
        <taxon>Luteococcus</taxon>
    </lineage>
</organism>
<evidence type="ECO:0000256" key="6">
    <source>
        <dbReference type="ARBA" id="ARBA00023002"/>
    </source>
</evidence>
<gene>
    <name evidence="13" type="ORF">FM114_03095</name>
</gene>
<dbReference type="InterPro" id="IPR003099">
    <property type="entry name" value="Prephen_DH"/>
</dbReference>
<keyword evidence="10" id="KW-0812">Transmembrane</keyword>
<dbReference type="InterPro" id="IPR036291">
    <property type="entry name" value="NAD(P)-bd_dom_sf"/>
</dbReference>
<dbReference type="AlphaFoldDB" id="A0A1R4IQN3"/>
<dbReference type="InterPro" id="IPR046826">
    <property type="entry name" value="PDH_N"/>
</dbReference>
<dbReference type="UniPathway" id="UPA00122">
    <property type="reaction ID" value="UER00961"/>
</dbReference>
<dbReference type="Gene3D" id="1.10.3660.10">
    <property type="entry name" value="6-phosphogluconate dehydrogenase C-terminal like domain"/>
    <property type="match status" value="1"/>
</dbReference>
<evidence type="ECO:0000256" key="2">
    <source>
        <dbReference type="ARBA" id="ARBA00007964"/>
    </source>
</evidence>
<feature type="domain" description="Prephenate/arogenate dehydrogenase" evidence="11">
    <location>
        <begin position="11"/>
        <end position="286"/>
    </location>
</feature>
<evidence type="ECO:0000259" key="11">
    <source>
        <dbReference type="PROSITE" id="PS51176"/>
    </source>
</evidence>
<evidence type="ECO:0000313" key="14">
    <source>
        <dbReference type="Proteomes" id="UP000188342"/>
    </source>
</evidence>
<keyword evidence="8" id="KW-0057">Aromatic amino acid biosynthesis</keyword>
<dbReference type="SUPFAM" id="SSF55021">
    <property type="entry name" value="ACT-like"/>
    <property type="match status" value="1"/>
</dbReference>
<evidence type="ECO:0000256" key="3">
    <source>
        <dbReference type="ARBA" id="ARBA00012068"/>
    </source>
</evidence>
<dbReference type="Pfam" id="PF02153">
    <property type="entry name" value="PDH_N"/>
    <property type="match status" value="1"/>
</dbReference>
<evidence type="ECO:0000256" key="7">
    <source>
        <dbReference type="ARBA" id="ARBA00023027"/>
    </source>
</evidence>
<protein>
    <recommendedName>
        <fullName evidence="4">Prephenate dehydrogenase</fullName>
        <ecNumber evidence="3">1.3.1.12</ecNumber>
    </recommendedName>
</protein>
<evidence type="ECO:0000256" key="9">
    <source>
        <dbReference type="ARBA" id="ARBA00049260"/>
    </source>
</evidence>
<dbReference type="STRING" id="1255658.FM114_03095"/>
<keyword evidence="6 13" id="KW-0560">Oxidoreductase</keyword>
<evidence type="ECO:0000259" key="12">
    <source>
        <dbReference type="PROSITE" id="PS51671"/>
    </source>
</evidence>
<dbReference type="PROSITE" id="PS51176">
    <property type="entry name" value="PDH_ADH"/>
    <property type="match status" value="1"/>
</dbReference>
<comment type="pathway">
    <text evidence="1">Amino-acid biosynthesis; L-tyrosine biosynthesis; (4-hydroxyphenyl)pyruvate from prephenate (NAD(+) route): step 1/1.</text>
</comment>
<accession>A0A1R4IQN3</accession>
<dbReference type="GO" id="GO:0004665">
    <property type="term" value="F:prephenate dehydrogenase (NADP+) activity"/>
    <property type="evidence" value="ECO:0007669"/>
    <property type="project" value="InterPro"/>
</dbReference>
<keyword evidence="10" id="KW-1133">Transmembrane helix</keyword>
<evidence type="ECO:0000313" key="13">
    <source>
        <dbReference type="EMBL" id="SJN22019.1"/>
    </source>
</evidence>
<feature type="transmembrane region" description="Helical" evidence="10">
    <location>
        <begin position="12"/>
        <end position="32"/>
    </location>
</feature>
<evidence type="ECO:0000256" key="8">
    <source>
        <dbReference type="ARBA" id="ARBA00023141"/>
    </source>
</evidence>
<keyword evidence="7" id="KW-0520">NAD</keyword>
<keyword evidence="8" id="KW-0028">Amino-acid biosynthesis</keyword>
<keyword evidence="5" id="KW-0827">Tyrosine biosynthesis</keyword>
<dbReference type="InterPro" id="IPR046825">
    <property type="entry name" value="PDH_C"/>
</dbReference>
<dbReference type="GO" id="GO:0006571">
    <property type="term" value="P:tyrosine biosynthetic process"/>
    <property type="evidence" value="ECO:0007669"/>
    <property type="project" value="UniProtKB-UniPathway"/>
</dbReference>
<evidence type="ECO:0000256" key="4">
    <source>
        <dbReference type="ARBA" id="ARBA00016891"/>
    </source>
</evidence>
<sequence length="360" mass="38311">MSLVPTTGELGPVVVIGAGLIGASIGMALTAAGERVHLVDASNVHAVVASGLGAGLIDFPQTETIRLVVVATPPSAVVQEVLEALELSPQAVVTDVSSVKGRVLDKLRATGADISRYVGSHPMAGSQFAGPLTASGELFVDRTWVVCPRLDNAPEHVERVRQLARTCGARLVEMEAADHDEAVARVSHVPQLMSSLTAGNLRDVPDRHLQLAGQGVRDVTRIAASDPVLWRQIIQANSSAIRLELEGIRRDLDELFVVLDDPTGLEGFMARGREGARTLPGKHGSIPVEWEAVVIEIPDTPGALAHLFADIGSEGVNVEDLSIEHGSTREVGYLSVQVSPSQAKHLREVMVEKGWRLRVV</sequence>
<dbReference type="SUPFAM" id="SSF48179">
    <property type="entry name" value="6-phosphogluconate dehydrogenase C-terminal domain-like"/>
    <property type="match status" value="1"/>
</dbReference>
<comment type="similarity">
    <text evidence="2">Belongs to the prephenate/arogenate dehydrogenase family.</text>
</comment>
<dbReference type="Pfam" id="PF20463">
    <property type="entry name" value="PDH_C"/>
    <property type="match status" value="1"/>
</dbReference>
<dbReference type="InterPro" id="IPR050812">
    <property type="entry name" value="Preph/Arog_dehydrog"/>
</dbReference>
<evidence type="ECO:0000256" key="1">
    <source>
        <dbReference type="ARBA" id="ARBA00005067"/>
    </source>
</evidence>
<name>A0A1R4IQN3_9ACTN</name>
<dbReference type="PROSITE" id="PS51671">
    <property type="entry name" value="ACT"/>
    <property type="match status" value="1"/>
</dbReference>
<proteinExistence type="inferred from homology"/>
<dbReference type="RefSeq" id="WP_094763734.1">
    <property type="nucleotide sequence ID" value="NZ_FUKQ01000011.1"/>
</dbReference>
<keyword evidence="14" id="KW-1185">Reference proteome</keyword>
<evidence type="ECO:0000256" key="10">
    <source>
        <dbReference type="SAM" id="Phobius"/>
    </source>
</evidence>
<dbReference type="PANTHER" id="PTHR21363">
    <property type="entry name" value="PREPHENATE DEHYDROGENASE"/>
    <property type="match status" value="1"/>
</dbReference>
<dbReference type="InterPro" id="IPR008927">
    <property type="entry name" value="6-PGluconate_DH-like_C_sf"/>
</dbReference>
<dbReference type="Gene3D" id="3.40.50.720">
    <property type="entry name" value="NAD(P)-binding Rossmann-like Domain"/>
    <property type="match status" value="1"/>
</dbReference>